<dbReference type="SUPFAM" id="SSF47203">
    <property type="entry name" value="Acyl-CoA dehydrogenase C-terminal domain-like"/>
    <property type="match status" value="1"/>
</dbReference>
<proteinExistence type="inferred from homology"/>
<dbReference type="Gene3D" id="2.40.110.10">
    <property type="entry name" value="Butyryl-CoA Dehydrogenase, subunit A, domain 2"/>
    <property type="match status" value="1"/>
</dbReference>
<dbReference type="InterPro" id="IPR006091">
    <property type="entry name" value="Acyl-CoA_Oxase/DH_mid-dom"/>
</dbReference>
<protein>
    <submittedName>
        <fullName evidence="11">Glutaryl-CoA dehydrogenase</fullName>
        <ecNumber evidence="11">1.3.8.6</ecNumber>
    </submittedName>
</protein>
<evidence type="ECO:0000256" key="4">
    <source>
        <dbReference type="ARBA" id="ARBA00022827"/>
    </source>
</evidence>
<feature type="domain" description="Acyl-CoA dehydrogenase/oxidase C-terminal" evidence="8">
    <location>
        <begin position="264"/>
        <end position="411"/>
    </location>
</feature>
<dbReference type="EC" id="1.3.8.6" evidence="11"/>
<dbReference type="InterPro" id="IPR013786">
    <property type="entry name" value="AcylCoA_DH/ox_N"/>
</dbReference>
<dbReference type="InterPro" id="IPR046373">
    <property type="entry name" value="Acyl-CoA_Oxase/DH_mid-dom_sf"/>
</dbReference>
<evidence type="ECO:0000259" key="8">
    <source>
        <dbReference type="Pfam" id="PF00441"/>
    </source>
</evidence>
<dbReference type="Proteomes" id="UP000809290">
    <property type="component" value="Unassembled WGS sequence"/>
</dbReference>
<comment type="similarity">
    <text evidence="2 7">Belongs to the acyl-CoA dehydrogenase family.</text>
</comment>
<dbReference type="Gene3D" id="1.10.540.10">
    <property type="entry name" value="Acyl-CoA dehydrogenase/oxidase, N-terminal domain"/>
    <property type="match status" value="1"/>
</dbReference>
<evidence type="ECO:0000259" key="10">
    <source>
        <dbReference type="Pfam" id="PF02771"/>
    </source>
</evidence>
<dbReference type="InterPro" id="IPR037069">
    <property type="entry name" value="AcylCoA_DH/ox_N_sf"/>
</dbReference>
<dbReference type="Gene3D" id="1.20.140.10">
    <property type="entry name" value="Butyryl-CoA Dehydrogenase, subunit A, domain 3"/>
    <property type="match status" value="1"/>
</dbReference>
<organism evidence="11 12">
    <name type="scientific">Brevibacterium paucivorans</name>
    <dbReference type="NCBI Taxonomy" id="170994"/>
    <lineage>
        <taxon>Bacteria</taxon>
        <taxon>Bacillati</taxon>
        <taxon>Actinomycetota</taxon>
        <taxon>Actinomycetes</taxon>
        <taxon>Micrococcales</taxon>
        <taxon>Brevibacteriaceae</taxon>
        <taxon>Brevibacterium</taxon>
    </lineage>
</organism>
<dbReference type="Pfam" id="PF00441">
    <property type="entry name" value="Acyl-CoA_dh_1"/>
    <property type="match status" value="1"/>
</dbReference>
<dbReference type="InterPro" id="IPR052033">
    <property type="entry name" value="Glutaryl-CoA_DH_mitochondrial"/>
</dbReference>
<gene>
    <name evidence="11" type="ORF">JOE56_001770</name>
</gene>
<dbReference type="Pfam" id="PF02770">
    <property type="entry name" value="Acyl-CoA_dh_M"/>
    <property type="match status" value="1"/>
</dbReference>
<evidence type="ECO:0000256" key="7">
    <source>
        <dbReference type="RuleBase" id="RU362125"/>
    </source>
</evidence>
<dbReference type="PANTHER" id="PTHR42807">
    <property type="entry name" value="GLUTARYL-COA DEHYDROGENASE, MITOCHONDRIAL"/>
    <property type="match status" value="1"/>
</dbReference>
<dbReference type="InterPro" id="IPR036250">
    <property type="entry name" value="AcylCo_DH-like_C"/>
</dbReference>
<keyword evidence="6 7" id="KW-0560">Oxidoreductase</keyword>
<dbReference type="Pfam" id="PF02771">
    <property type="entry name" value="Acyl-CoA_dh_N"/>
    <property type="match status" value="1"/>
</dbReference>
<evidence type="ECO:0000313" key="12">
    <source>
        <dbReference type="Proteomes" id="UP000809290"/>
    </source>
</evidence>
<feature type="domain" description="Acyl-CoA dehydrogenase/oxidase N-terminal" evidence="10">
    <location>
        <begin position="41"/>
        <end position="151"/>
    </location>
</feature>
<comment type="cofactor">
    <cofactor evidence="1 7">
        <name>FAD</name>
        <dbReference type="ChEBI" id="CHEBI:57692"/>
    </cofactor>
</comment>
<feature type="domain" description="Acyl-CoA oxidase/dehydrogenase middle" evidence="9">
    <location>
        <begin position="155"/>
        <end position="252"/>
    </location>
</feature>
<comment type="caution">
    <text evidence="11">The sequence shown here is derived from an EMBL/GenBank/DDBJ whole genome shotgun (WGS) entry which is preliminary data.</text>
</comment>
<accession>A0ABS2SQ19</accession>
<keyword evidence="12" id="KW-1185">Reference proteome</keyword>
<keyword evidence="4 7" id="KW-0274">FAD</keyword>
<sequence>MQIDESDTQSRIYTNDNKETNVAKTQTPDEILQIDSVFSKEDLEWAGVVRQWADDNLRDKIGDWYLEGTIPARELAKELGQLGVLGMHLEGYGCAGSTATQYGLACRELEAVDSGLRSLVSVQGSLAMFAIHHWGSEEQKNEWLPRMAQGEAIGCFGLTEPDVGSDPSNMRTVAKRDGDDWVLNGAKMWITNSPVADVAVVWAKTDEEDEKGRPVIRGFVVPTDTPGVECPKVQRKLSLRASITGEIVLDNVRLPADAMMPKAKGLRGPLTCLSEARFGIVFGATGAARDALEQALMYTGSRIQFDKPLAAFQITQQKLAKAFGQYSQITLLAAHLGKLKDTTGVRPEQISLGKMVTADTAMNICRDLRALFGGSGITSEYSPLRHAINLETVLTYEGTHEVHQLTLGRSLTGINAFA</sequence>
<dbReference type="PANTHER" id="PTHR42807:SF1">
    <property type="entry name" value="GLUTARYL-COA DEHYDROGENASE, MITOCHONDRIAL"/>
    <property type="match status" value="1"/>
</dbReference>
<evidence type="ECO:0000256" key="3">
    <source>
        <dbReference type="ARBA" id="ARBA00022630"/>
    </source>
</evidence>
<name>A0ABS2SQ19_9MICO</name>
<evidence type="ECO:0000256" key="5">
    <source>
        <dbReference type="ARBA" id="ARBA00022946"/>
    </source>
</evidence>
<evidence type="ECO:0000313" key="11">
    <source>
        <dbReference type="EMBL" id="MBM7817076.1"/>
    </source>
</evidence>
<evidence type="ECO:0000256" key="6">
    <source>
        <dbReference type="ARBA" id="ARBA00023002"/>
    </source>
</evidence>
<dbReference type="InterPro" id="IPR009075">
    <property type="entry name" value="AcylCo_DH/oxidase_C"/>
</dbReference>
<dbReference type="InterPro" id="IPR009100">
    <property type="entry name" value="AcylCoA_DH/oxidase_NM_dom_sf"/>
</dbReference>
<evidence type="ECO:0000259" key="9">
    <source>
        <dbReference type="Pfam" id="PF02770"/>
    </source>
</evidence>
<dbReference type="SUPFAM" id="SSF56645">
    <property type="entry name" value="Acyl-CoA dehydrogenase NM domain-like"/>
    <property type="match status" value="1"/>
</dbReference>
<evidence type="ECO:0000256" key="2">
    <source>
        <dbReference type="ARBA" id="ARBA00009347"/>
    </source>
</evidence>
<dbReference type="EMBL" id="JAFBCP010000001">
    <property type="protein sequence ID" value="MBM7817076.1"/>
    <property type="molecule type" value="Genomic_DNA"/>
</dbReference>
<evidence type="ECO:0000256" key="1">
    <source>
        <dbReference type="ARBA" id="ARBA00001974"/>
    </source>
</evidence>
<dbReference type="GO" id="GO:0004361">
    <property type="term" value="F:glutaryl-CoA dehydrogenase activity"/>
    <property type="evidence" value="ECO:0007669"/>
    <property type="project" value="UniProtKB-EC"/>
</dbReference>
<keyword evidence="3 7" id="KW-0285">Flavoprotein</keyword>
<reference evidence="11 12" key="1">
    <citation type="submission" date="2021-01" db="EMBL/GenBank/DDBJ databases">
        <title>Sequencing the genomes of 1000 actinobacteria strains.</title>
        <authorList>
            <person name="Klenk H.-P."/>
        </authorList>
    </citation>
    <scope>NUCLEOTIDE SEQUENCE [LARGE SCALE GENOMIC DNA]</scope>
    <source>
        <strain evidence="11 12">DSM 13657</strain>
    </source>
</reference>
<keyword evidence="5" id="KW-0809">Transit peptide</keyword>